<keyword evidence="3" id="KW-0808">Transferase</keyword>
<comment type="similarity">
    <text evidence="7">Belongs to the glycosyltransferase 87 family.</text>
</comment>
<keyword evidence="5 9" id="KW-1133">Transmembrane helix</keyword>
<evidence type="ECO:0000256" key="8">
    <source>
        <dbReference type="SAM" id="MobiDB-lite"/>
    </source>
</evidence>
<organism evidence="10 11">
    <name type="scientific">Polymorphospora rubra</name>
    <dbReference type="NCBI Taxonomy" id="338584"/>
    <lineage>
        <taxon>Bacteria</taxon>
        <taxon>Bacillati</taxon>
        <taxon>Actinomycetota</taxon>
        <taxon>Actinomycetes</taxon>
        <taxon>Micromonosporales</taxon>
        <taxon>Micromonosporaceae</taxon>
        <taxon>Polymorphospora</taxon>
    </lineage>
</organism>
<dbReference type="Proteomes" id="UP000680866">
    <property type="component" value="Chromosome"/>
</dbReference>
<evidence type="ECO:0008006" key="12">
    <source>
        <dbReference type="Google" id="ProtNLM"/>
    </source>
</evidence>
<dbReference type="AlphaFoldDB" id="A0A810N1W2"/>
<keyword evidence="11" id="KW-1185">Reference proteome</keyword>
<evidence type="ECO:0000256" key="6">
    <source>
        <dbReference type="ARBA" id="ARBA00023136"/>
    </source>
</evidence>
<dbReference type="GO" id="GO:0016758">
    <property type="term" value="F:hexosyltransferase activity"/>
    <property type="evidence" value="ECO:0007669"/>
    <property type="project" value="InterPro"/>
</dbReference>
<evidence type="ECO:0000256" key="9">
    <source>
        <dbReference type="SAM" id="Phobius"/>
    </source>
</evidence>
<feature type="transmembrane region" description="Helical" evidence="9">
    <location>
        <begin position="21"/>
        <end position="40"/>
    </location>
</feature>
<keyword evidence="4 9" id="KW-0812">Transmembrane</keyword>
<keyword evidence="6 9" id="KW-0472">Membrane</keyword>
<feature type="transmembrane region" description="Helical" evidence="9">
    <location>
        <begin position="101"/>
        <end position="120"/>
    </location>
</feature>
<keyword evidence="2" id="KW-1003">Cell membrane</keyword>
<dbReference type="KEGG" id="pry:Prubr_43870"/>
<dbReference type="RefSeq" id="WP_212816708.1">
    <property type="nucleotide sequence ID" value="NZ_AP023359.1"/>
</dbReference>
<dbReference type="GO" id="GO:0005886">
    <property type="term" value="C:plasma membrane"/>
    <property type="evidence" value="ECO:0007669"/>
    <property type="project" value="UniProtKB-SubCell"/>
</dbReference>
<feature type="region of interest" description="Disordered" evidence="8">
    <location>
        <begin position="418"/>
        <end position="438"/>
    </location>
</feature>
<sequence>MSVAPNSGLDRRTVLAATTGVLVLTVAVTAAAIALVQWVAANTGSAWAPGGDLAVYRDAAGAVLAGESPYEVSRDGYGFVYPPFAVLALLPLAQVGPAVGFWVWTVGSALLVPAVVWLLIGHLAPGGGRRSLVLLALGTLAVLPLSPIAGTLLLGNVNILLLALVLVDLLRIRGRHQGILIGLAAGLKLTPLIFVAYLLLTGRIRAGLTALATFAGTVAIGFLFLPSASATFWGGAFVDGSRTRPPDEEAFGSSLRGAVLNLLPESTHPVWLPASVLAGVAGLAVAVWASRRHEELTGILACAVTGLLVSPVTWYAHWVWCVPLLALIAARSGRPVPSLIAARSGRSVPSLSAARSGRPVLLGGLWLVFALPLPWWIAYVGGWVPVPEQTWVMPVELLYTALGAALLVLVAARLRHTGPTPGPSSGRIPEPATSEGRP</sequence>
<feature type="transmembrane region" description="Helical" evidence="9">
    <location>
        <begin position="270"/>
        <end position="289"/>
    </location>
</feature>
<feature type="transmembrane region" description="Helical" evidence="9">
    <location>
        <begin position="391"/>
        <end position="412"/>
    </location>
</feature>
<dbReference type="PROSITE" id="PS51318">
    <property type="entry name" value="TAT"/>
    <property type="match status" value="1"/>
</dbReference>
<accession>A0A810N1W2</accession>
<evidence type="ECO:0000256" key="2">
    <source>
        <dbReference type="ARBA" id="ARBA00022475"/>
    </source>
</evidence>
<evidence type="ECO:0000313" key="10">
    <source>
        <dbReference type="EMBL" id="BCJ67366.1"/>
    </source>
</evidence>
<dbReference type="Pfam" id="PF09594">
    <property type="entry name" value="GT87"/>
    <property type="match status" value="1"/>
</dbReference>
<feature type="transmembrane region" description="Helical" evidence="9">
    <location>
        <begin position="296"/>
        <end position="316"/>
    </location>
</feature>
<feature type="transmembrane region" description="Helical" evidence="9">
    <location>
        <begin position="360"/>
        <end position="379"/>
    </location>
</feature>
<feature type="transmembrane region" description="Helical" evidence="9">
    <location>
        <begin position="207"/>
        <end position="225"/>
    </location>
</feature>
<protein>
    <recommendedName>
        <fullName evidence="12">Alpha-1,2-mannosyltransferase</fullName>
    </recommendedName>
</protein>
<evidence type="ECO:0000256" key="5">
    <source>
        <dbReference type="ARBA" id="ARBA00022989"/>
    </source>
</evidence>
<evidence type="ECO:0000256" key="3">
    <source>
        <dbReference type="ARBA" id="ARBA00022679"/>
    </source>
</evidence>
<dbReference type="InterPro" id="IPR006311">
    <property type="entry name" value="TAT_signal"/>
</dbReference>
<evidence type="ECO:0000256" key="1">
    <source>
        <dbReference type="ARBA" id="ARBA00004651"/>
    </source>
</evidence>
<evidence type="ECO:0000313" key="11">
    <source>
        <dbReference type="Proteomes" id="UP000680866"/>
    </source>
</evidence>
<comment type="subcellular location">
    <subcellularLocation>
        <location evidence="1">Cell membrane</location>
        <topology evidence="1">Multi-pass membrane protein</topology>
    </subcellularLocation>
</comment>
<name>A0A810N1W2_9ACTN</name>
<dbReference type="InterPro" id="IPR018584">
    <property type="entry name" value="GT87"/>
</dbReference>
<reference evidence="10" key="1">
    <citation type="submission" date="2020-08" db="EMBL/GenBank/DDBJ databases">
        <title>Whole genome shotgun sequence of Polymorphospora rubra NBRC 101157.</title>
        <authorList>
            <person name="Komaki H."/>
            <person name="Tamura T."/>
        </authorList>
    </citation>
    <scope>NUCLEOTIDE SEQUENCE</scope>
    <source>
        <strain evidence="10">NBRC 101157</strain>
    </source>
</reference>
<gene>
    <name evidence="10" type="ORF">Prubr_43870</name>
</gene>
<evidence type="ECO:0000256" key="4">
    <source>
        <dbReference type="ARBA" id="ARBA00022692"/>
    </source>
</evidence>
<feature type="transmembrane region" description="Helical" evidence="9">
    <location>
        <begin position="132"/>
        <end position="165"/>
    </location>
</feature>
<evidence type="ECO:0000256" key="7">
    <source>
        <dbReference type="ARBA" id="ARBA00024033"/>
    </source>
</evidence>
<dbReference type="EMBL" id="AP023359">
    <property type="protein sequence ID" value="BCJ67366.1"/>
    <property type="molecule type" value="Genomic_DNA"/>
</dbReference>
<proteinExistence type="inferred from homology"/>
<feature type="transmembrane region" description="Helical" evidence="9">
    <location>
        <begin position="177"/>
        <end position="200"/>
    </location>
</feature>